<dbReference type="InterPro" id="IPR036837">
    <property type="entry name" value="Cation_efflux_CTD_sf"/>
</dbReference>
<feature type="domain" description="Dinitrogenase iron-molybdenum cofactor biosynthesis" evidence="9">
    <location>
        <begin position="316"/>
        <end position="411"/>
    </location>
</feature>
<dbReference type="NCBIfam" id="TIGR01297">
    <property type="entry name" value="CDF"/>
    <property type="match status" value="1"/>
</dbReference>
<dbReference type="GO" id="GO:0015093">
    <property type="term" value="F:ferrous iron transmembrane transporter activity"/>
    <property type="evidence" value="ECO:0007669"/>
    <property type="project" value="TreeGrafter"/>
</dbReference>
<comment type="subcellular location">
    <subcellularLocation>
        <location evidence="1">Membrane</location>
        <topology evidence="1">Multi-pass membrane protein</topology>
    </subcellularLocation>
</comment>
<organism evidence="11">
    <name type="scientific">Acididesulfobacillus acetoxydans</name>
    <dbReference type="NCBI Taxonomy" id="1561005"/>
    <lineage>
        <taxon>Bacteria</taxon>
        <taxon>Bacillati</taxon>
        <taxon>Bacillota</taxon>
        <taxon>Clostridia</taxon>
        <taxon>Eubacteriales</taxon>
        <taxon>Peptococcaceae</taxon>
        <taxon>Acididesulfobacillus</taxon>
    </lineage>
</organism>
<dbReference type="InterPro" id="IPR036105">
    <property type="entry name" value="DiNase_FeMo-co_biosyn_sf"/>
</dbReference>
<dbReference type="GO" id="GO:0006882">
    <property type="term" value="P:intracellular zinc ion homeostasis"/>
    <property type="evidence" value="ECO:0007669"/>
    <property type="project" value="TreeGrafter"/>
</dbReference>
<feature type="domain" description="Cation efflux protein transmembrane" evidence="8">
    <location>
        <begin position="32"/>
        <end position="219"/>
    </location>
</feature>
<dbReference type="Proteomes" id="UP000836597">
    <property type="component" value="Chromosome"/>
</dbReference>
<dbReference type="Gene3D" id="3.30.70.1350">
    <property type="entry name" value="Cation efflux protein, cytoplasmic domain"/>
    <property type="match status" value="1"/>
</dbReference>
<dbReference type="PANTHER" id="PTHR43840:SF15">
    <property type="entry name" value="MITOCHONDRIAL METAL TRANSPORTER 1-RELATED"/>
    <property type="match status" value="1"/>
</dbReference>
<feature type="transmembrane region" description="Helical" evidence="7">
    <location>
        <begin position="129"/>
        <end position="148"/>
    </location>
</feature>
<dbReference type="AlphaFoldDB" id="A0A8S0Y311"/>
<evidence type="ECO:0000256" key="6">
    <source>
        <dbReference type="ARBA" id="ARBA00023136"/>
    </source>
</evidence>
<evidence type="ECO:0000256" key="4">
    <source>
        <dbReference type="ARBA" id="ARBA00022692"/>
    </source>
</evidence>
<keyword evidence="3" id="KW-0813">Transport</keyword>
<dbReference type="InterPro" id="IPR050291">
    <property type="entry name" value="CDF_Transporter"/>
</dbReference>
<dbReference type="Pfam" id="PF16916">
    <property type="entry name" value="ZT_dimer"/>
    <property type="match status" value="1"/>
</dbReference>
<comment type="similarity">
    <text evidence="2">Belongs to the cation diffusion facilitator (CDF) transporter (TC 2.A.4) family.</text>
</comment>
<feature type="transmembrane region" description="Helical" evidence="7">
    <location>
        <begin position="60"/>
        <end position="77"/>
    </location>
</feature>
<dbReference type="GO" id="GO:0005886">
    <property type="term" value="C:plasma membrane"/>
    <property type="evidence" value="ECO:0007669"/>
    <property type="project" value="TreeGrafter"/>
</dbReference>
<evidence type="ECO:0000259" key="10">
    <source>
        <dbReference type="Pfam" id="PF16916"/>
    </source>
</evidence>
<dbReference type="Proteomes" id="UP001071230">
    <property type="component" value="Unassembled WGS sequence"/>
</dbReference>
<gene>
    <name evidence="12" type="ORF">DEACI_0556</name>
    <name evidence="11" type="ORF">DEACI_2122</name>
</gene>
<dbReference type="InterPro" id="IPR003731">
    <property type="entry name" value="Di-Nase_FeMo-co_biosynth"/>
</dbReference>
<keyword evidence="13" id="KW-1185">Reference proteome</keyword>
<keyword evidence="6 7" id="KW-0472">Membrane</keyword>
<dbReference type="Pfam" id="PF01545">
    <property type="entry name" value="Cation_efflux"/>
    <property type="match status" value="1"/>
</dbReference>
<dbReference type="PANTHER" id="PTHR43840">
    <property type="entry name" value="MITOCHONDRIAL METAL TRANSPORTER 1-RELATED"/>
    <property type="match status" value="1"/>
</dbReference>
<feature type="transmembrane region" description="Helical" evidence="7">
    <location>
        <begin position="97"/>
        <end position="114"/>
    </location>
</feature>
<dbReference type="Gene3D" id="1.20.1510.10">
    <property type="entry name" value="Cation efflux protein transmembrane domain"/>
    <property type="match status" value="1"/>
</dbReference>
<dbReference type="EMBL" id="LR746496">
    <property type="protein sequence ID" value="CAA7601455.1"/>
    <property type="molecule type" value="Genomic_DNA"/>
</dbReference>
<dbReference type="InterPro" id="IPR027470">
    <property type="entry name" value="Cation_efflux_CTD"/>
</dbReference>
<dbReference type="SUPFAM" id="SSF53146">
    <property type="entry name" value="Nitrogenase accessory factor-like"/>
    <property type="match status" value="1"/>
</dbReference>
<dbReference type="EMBL" id="CDGJ01000016">
    <property type="protein sequence ID" value="CEJ06110.1"/>
    <property type="molecule type" value="Genomic_DNA"/>
</dbReference>
<dbReference type="SUPFAM" id="SSF160240">
    <property type="entry name" value="Cation efflux protein cytoplasmic domain-like"/>
    <property type="match status" value="1"/>
</dbReference>
<sequence>MRLPAVPISNQSGTVRAERGRGMKKVEKTAVTAFIINSFAFAVKYGLALYSGSIALKAEALHSLTDVVASLTVFAGLKLANRKTPRFPYGLYKVENLVSALVGIMIIFAGYGIAKEVFQSAGQALKNSGWNIAGMCLVIAVIYSFSRYERKVGKETGSPGLSADSRHFLADVMSNGVVLIALLSNYFGIRLDRVAAILIVLFIVRAGGKVILDAVKVLLDISLDKDTLDRIRQTMINDPVVSQVQSLIGRSSGRYKLIEANITLNTNDLVQAHEVSERIEKEIRKKTPNIDEVFIHYEPVPKTSYRYALPVEDPGGETICAHFGEAPYFRFATIEKEEKNRKCREEVLANPVPATEQGKGILTAEWLSQCGTDAVIMRNKPSGKGPLYVFSHVGMKVLSTEEETATKALETLGICGAGPKAHLPGD</sequence>
<protein>
    <submittedName>
        <fullName evidence="12">Cation-efflux protein</fullName>
    </submittedName>
    <submittedName>
        <fullName evidence="11">Dinitrogenase iron-molybdenum cofactor biosynthesis</fullName>
    </submittedName>
</protein>
<dbReference type="InterPro" id="IPR027469">
    <property type="entry name" value="Cation_efflux_TMD_sf"/>
</dbReference>
<feature type="transmembrane region" description="Helical" evidence="7">
    <location>
        <begin position="29"/>
        <end position="48"/>
    </location>
</feature>
<dbReference type="Gene3D" id="3.30.420.130">
    <property type="entry name" value="Dinitrogenase iron-molybdenum cofactor biosynthesis domain"/>
    <property type="match status" value="1"/>
</dbReference>
<dbReference type="InterPro" id="IPR058533">
    <property type="entry name" value="Cation_efflux_TM"/>
</dbReference>
<dbReference type="InterPro" id="IPR002524">
    <property type="entry name" value="Cation_efflux"/>
</dbReference>
<evidence type="ECO:0000259" key="9">
    <source>
        <dbReference type="Pfam" id="PF02579"/>
    </source>
</evidence>
<accession>A0A8S0Y311</accession>
<dbReference type="Pfam" id="PF02579">
    <property type="entry name" value="Nitro_FeMo-Co"/>
    <property type="match status" value="1"/>
</dbReference>
<dbReference type="KEGG" id="aacx:DEACI_2122"/>
<reference evidence="12" key="1">
    <citation type="submission" date="2014-11" db="EMBL/GenBank/DDBJ databases">
        <authorList>
            <person name="Hornung B.V."/>
        </authorList>
    </citation>
    <scope>NUCLEOTIDE SEQUENCE</scope>
    <source>
        <strain evidence="12">INE</strain>
    </source>
</reference>
<evidence type="ECO:0000259" key="8">
    <source>
        <dbReference type="Pfam" id="PF01545"/>
    </source>
</evidence>
<evidence type="ECO:0000256" key="1">
    <source>
        <dbReference type="ARBA" id="ARBA00004141"/>
    </source>
</evidence>
<name>A0A8S0Y311_9FIRM</name>
<keyword evidence="5 7" id="KW-1133">Transmembrane helix</keyword>
<evidence type="ECO:0000256" key="5">
    <source>
        <dbReference type="ARBA" id="ARBA00022989"/>
    </source>
</evidence>
<feature type="transmembrane region" description="Helical" evidence="7">
    <location>
        <begin position="168"/>
        <end position="188"/>
    </location>
</feature>
<feature type="domain" description="Cation efflux protein cytoplasmic" evidence="10">
    <location>
        <begin position="223"/>
        <end position="299"/>
    </location>
</feature>
<evidence type="ECO:0000313" key="12">
    <source>
        <dbReference type="EMBL" id="CEJ06110.1"/>
    </source>
</evidence>
<dbReference type="SUPFAM" id="SSF161111">
    <property type="entry name" value="Cation efflux protein transmembrane domain-like"/>
    <property type="match status" value="1"/>
</dbReference>
<dbReference type="GO" id="GO:0015086">
    <property type="term" value="F:cadmium ion transmembrane transporter activity"/>
    <property type="evidence" value="ECO:0007669"/>
    <property type="project" value="TreeGrafter"/>
</dbReference>
<keyword evidence="4 7" id="KW-0812">Transmembrane</keyword>
<evidence type="ECO:0000313" key="13">
    <source>
        <dbReference type="Proteomes" id="UP001071230"/>
    </source>
</evidence>
<proteinExistence type="inferred from homology"/>
<evidence type="ECO:0000256" key="2">
    <source>
        <dbReference type="ARBA" id="ARBA00008114"/>
    </source>
</evidence>
<evidence type="ECO:0000256" key="7">
    <source>
        <dbReference type="SAM" id="Phobius"/>
    </source>
</evidence>
<evidence type="ECO:0000313" key="11">
    <source>
        <dbReference type="EMBL" id="CAA7601455.1"/>
    </source>
</evidence>
<dbReference type="GO" id="GO:0015341">
    <property type="term" value="F:zinc efflux antiporter activity"/>
    <property type="evidence" value="ECO:0007669"/>
    <property type="project" value="TreeGrafter"/>
</dbReference>
<evidence type="ECO:0000256" key="3">
    <source>
        <dbReference type="ARBA" id="ARBA00022448"/>
    </source>
</evidence>
<reference evidence="11" key="2">
    <citation type="submission" date="2020-01" db="EMBL/GenBank/DDBJ databases">
        <authorList>
            <person name="Hornung B."/>
        </authorList>
    </citation>
    <scope>NUCLEOTIDE SEQUENCE</scope>
    <source>
        <strain evidence="11">PacBioINE</strain>
    </source>
</reference>